<name>A4C6F7_9GAMM</name>
<evidence type="ECO:0000256" key="1">
    <source>
        <dbReference type="ARBA" id="ARBA00009764"/>
    </source>
</evidence>
<keyword evidence="8" id="KW-0282">Flagellum</keyword>
<organism evidence="8 9">
    <name type="scientific">Pseudoalteromonas tunicata D2</name>
    <dbReference type="NCBI Taxonomy" id="87626"/>
    <lineage>
        <taxon>Bacteria</taxon>
        <taxon>Pseudomonadati</taxon>
        <taxon>Pseudomonadota</taxon>
        <taxon>Gammaproteobacteria</taxon>
        <taxon>Alteromonadales</taxon>
        <taxon>Pseudoalteromonadaceae</taxon>
        <taxon>Pseudoalteromonas</taxon>
    </lineage>
</organism>
<dbReference type="GO" id="GO:0005576">
    <property type="term" value="C:extracellular region"/>
    <property type="evidence" value="ECO:0007669"/>
    <property type="project" value="UniProtKB-SubCell"/>
</dbReference>
<comment type="subcellular location">
    <subcellularLocation>
        <location evidence="5">Secreted</location>
    </subcellularLocation>
    <subcellularLocation>
        <location evidence="5">Bacterial flagellum</location>
    </subcellularLocation>
</comment>
<dbReference type="HOGENOM" id="CLU_015182_5_0_6"/>
<dbReference type="Pfam" id="PF02465">
    <property type="entry name" value="FliD_N"/>
    <property type="match status" value="1"/>
</dbReference>
<dbReference type="InterPro" id="IPR010810">
    <property type="entry name" value="Flagellin_hook_IN_motif"/>
</dbReference>
<dbReference type="InterPro" id="IPR003481">
    <property type="entry name" value="FliD_N"/>
</dbReference>
<comment type="caution">
    <text evidence="8">The sequence shown here is derived from an EMBL/GenBank/DDBJ whole genome shotgun (WGS) entry which is preliminary data.</text>
</comment>
<sequence>MATLSSPGIGTGFKVTETVQSLVAAEREPFDKKKLAAENKLTEQISGLGKLKSALSDLDDTIFDLKLPTTFSKRQVDYSSDFFTAEAGSAASVSSYDVQVNKVAAGQKVTTGPIDASAAIGSGTLEIRSLGLNKGFSIAVEAGQTINDIAAQINGSSANFGVTASVVKGDSGSYLTLSSNQTGDNSVLSLNVTDSDGFLHDDSGLSQLAFSYGETRSNQTFNAGESFAVGSFDISNGTDTATISVLAGETIEQVVDKINAAGINVTASLEDDNAGGFKLVYQSSNDYGNHQVAITSADASMSKLLKSHEYANFTENTAASKAQITLNGSIVVTSETNTFENAVAGLSLEVKKAHDATASDNIKINLDKGSTEEAVKKFVESYNEMFAVVAELTQVNEDGTAGQLVGDSTIRTMMNQLRGALGGIVTIDKFSTQSLASIGIKTERDGTLSLNEATLTKQLNSNFEQFGALFAGDEGIGKALSNVVSEYKGIGGIVESKIKSATSSIDRINEERTDFDERMGRYEARLFSQFTTMDLLVSQLQATGDYLTAQLDALSGINKKK</sequence>
<keyword evidence="9" id="KW-1185">Reference proteome</keyword>
<dbReference type="Proteomes" id="UP000006201">
    <property type="component" value="Unassembled WGS sequence"/>
</dbReference>
<gene>
    <name evidence="8" type="ORF">PTD2_12114</name>
</gene>
<evidence type="ECO:0000313" key="9">
    <source>
        <dbReference type="Proteomes" id="UP000006201"/>
    </source>
</evidence>
<keyword evidence="4 5" id="KW-0975">Bacterial flagellum</keyword>
<dbReference type="AlphaFoldDB" id="A4C6F7"/>
<comment type="subunit">
    <text evidence="2 5">Homopentamer.</text>
</comment>
<feature type="domain" description="Flagellar hook-associated protein 2 N-terminal" evidence="6">
    <location>
        <begin position="11"/>
        <end position="107"/>
    </location>
</feature>
<evidence type="ECO:0000256" key="5">
    <source>
        <dbReference type="RuleBase" id="RU362066"/>
    </source>
</evidence>
<comment type="function">
    <text evidence="5">Required for morphogenesis and for the elongation of the flagellar filament by facilitating polymerization of the flagellin monomers at the tip of growing filament. Forms a capping structure, which prevents flagellin subunits (transported through the central channel of the flagellum) from leaking out without polymerization at the distal end.</text>
</comment>
<evidence type="ECO:0000313" key="8">
    <source>
        <dbReference type="EMBL" id="EAR29561.1"/>
    </source>
</evidence>
<dbReference type="RefSeq" id="WP_009837435.1">
    <property type="nucleotide sequence ID" value="NZ_AAOH01000002.1"/>
</dbReference>
<dbReference type="GO" id="GO:0071973">
    <property type="term" value="P:bacterial-type flagellum-dependent cell motility"/>
    <property type="evidence" value="ECO:0007669"/>
    <property type="project" value="TreeGrafter"/>
</dbReference>
<dbReference type="InterPro" id="IPR040026">
    <property type="entry name" value="FliD"/>
</dbReference>
<dbReference type="GO" id="GO:0009424">
    <property type="term" value="C:bacterial-type flagellum hook"/>
    <property type="evidence" value="ECO:0007669"/>
    <property type="project" value="UniProtKB-UniRule"/>
</dbReference>
<keyword evidence="3" id="KW-0175">Coiled coil</keyword>
<evidence type="ECO:0000256" key="3">
    <source>
        <dbReference type="ARBA" id="ARBA00023054"/>
    </source>
</evidence>
<dbReference type="PANTHER" id="PTHR30288:SF0">
    <property type="entry name" value="FLAGELLAR HOOK-ASSOCIATED PROTEIN 2"/>
    <property type="match status" value="1"/>
</dbReference>
<dbReference type="Pfam" id="PF07195">
    <property type="entry name" value="FliD_C"/>
    <property type="match status" value="1"/>
</dbReference>
<dbReference type="STRING" id="87626.PTD2_12114"/>
<reference evidence="8 9" key="1">
    <citation type="submission" date="2006-02" db="EMBL/GenBank/DDBJ databases">
        <authorList>
            <person name="Moran M.A."/>
            <person name="Kjelleberg S."/>
            <person name="Egan S."/>
            <person name="Saunders N."/>
            <person name="Thomas T."/>
            <person name="Ferriera S."/>
            <person name="Johnson J."/>
            <person name="Kravitz S."/>
            <person name="Halpern A."/>
            <person name="Remington K."/>
            <person name="Beeson K."/>
            <person name="Tran B."/>
            <person name="Rogers Y.-H."/>
            <person name="Friedman R."/>
            <person name="Venter J.C."/>
        </authorList>
    </citation>
    <scope>NUCLEOTIDE SEQUENCE [LARGE SCALE GENOMIC DNA]</scope>
    <source>
        <strain evidence="8 9">D2</strain>
    </source>
</reference>
<feature type="domain" description="Flagellar hook-associated protein 2 C-terminal" evidence="7">
    <location>
        <begin position="319"/>
        <end position="542"/>
    </location>
</feature>
<proteinExistence type="inferred from homology"/>
<dbReference type="InterPro" id="IPR010809">
    <property type="entry name" value="FliD_C"/>
</dbReference>
<comment type="similarity">
    <text evidence="1 5">Belongs to the FliD family.</text>
</comment>
<dbReference type="PANTHER" id="PTHR30288">
    <property type="entry name" value="FLAGELLAR CAP/ASSEMBLY PROTEIN FLID"/>
    <property type="match status" value="1"/>
</dbReference>
<dbReference type="GO" id="GO:0009421">
    <property type="term" value="C:bacterial-type flagellum filament cap"/>
    <property type="evidence" value="ECO:0007669"/>
    <property type="project" value="InterPro"/>
</dbReference>
<keyword evidence="8" id="KW-0966">Cell projection</keyword>
<dbReference type="eggNOG" id="COG1345">
    <property type="taxonomic scope" value="Bacteria"/>
</dbReference>
<keyword evidence="8" id="KW-0969">Cilium</keyword>
<keyword evidence="5" id="KW-0964">Secreted</keyword>
<evidence type="ECO:0000259" key="7">
    <source>
        <dbReference type="Pfam" id="PF07195"/>
    </source>
</evidence>
<evidence type="ECO:0000256" key="4">
    <source>
        <dbReference type="ARBA" id="ARBA00023143"/>
    </source>
</evidence>
<dbReference type="EMBL" id="AAOH01000002">
    <property type="protein sequence ID" value="EAR29561.1"/>
    <property type="molecule type" value="Genomic_DNA"/>
</dbReference>
<evidence type="ECO:0000256" key="2">
    <source>
        <dbReference type="ARBA" id="ARBA00011255"/>
    </source>
</evidence>
<dbReference type="Pfam" id="PF07196">
    <property type="entry name" value="Flagellin_IN"/>
    <property type="match status" value="2"/>
</dbReference>
<dbReference type="GO" id="GO:0007155">
    <property type="term" value="P:cell adhesion"/>
    <property type="evidence" value="ECO:0007669"/>
    <property type="project" value="InterPro"/>
</dbReference>
<dbReference type="OrthoDB" id="9810816at2"/>
<protein>
    <recommendedName>
        <fullName evidence="5">Flagellar hook-associated protein 2</fullName>
        <shortName evidence="5">HAP2</shortName>
    </recommendedName>
    <alternativeName>
        <fullName evidence="5">Flagellar cap protein</fullName>
    </alternativeName>
</protein>
<accession>A4C6F7</accession>
<evidence type="ECO:0000259" key="6">
    <source>
        <dbReference type="Pfam" id="PF02465"/>
    </source>
</evidence>